<evidence type="ECO:0000313" key="2">
    <source>
        <dbReference type="Proteomes" id="UP000016534"/>
    </source>
</evidence>
<reference evidence="1" key="1">
    <citation type="journal article" date="2012" name="J. Bacteriol.">
        <title>Genome sequences of type strains of seven species of the marine bacterium Pseudoalteromonas.</title>
        <authorList>
            <person name="Xie B.B."/>
            <person name="Shu Y.L."/>
            <person name="Qin Q.L."/>
            <person name="Rong J.C."/>
            <person name="Zhang X.Y."/>
            <person name="Chen X.L."/>
            <person name="Shi M."/>
            <person name="He H.L."/>
            <person name="Zhou B.C."/>
            <person name="Zhang Y.Z."/>
        </authorList>
    </citation>
    <scope>NUCLEOTIDE SEQUENCE [LARGE SCALE GENOMIC DNA]</scope>
    <source>
        <strain evidence="1">NCIMB 2128</strain>
    </source>
</reference>
<dbReference type="EMBL" id="AHCF02000008">
    <property type="protein sequence ID" value="ERG62198.1"/>
    <property type="molecule type" value="Genomic_DNA"/>
</dbReference>
<gene>
    <name evidence="1" type="ORF">PUND_03855</name>
</gene>
<reference evidence="1" key="2">
    <citation type="submission" date="2013-04" db="EMBL/GenBank/DDBJ databases">
        <title>Genome sequence of Pseudoalteromonas undina.</title>
        <authorList>
            <person name="Xie B.-B."/>
            <person name="Rong J.-C."/>
            <person name="Qin Q.-L."/>
            <person name="Shu Y.-L."/>
            <person name="Zhang Y.-Z."/>
        </authorList>
    </citation>
    <scope>NUCLEOTIDE SEQUENCE</scope>
    <source>
        <strain evidence="1">NCIMB 2128</strain>
    </source>
</reference>
<accession>A0ABN0NLP1</accession>
<protein>
    <submittedName>
        <fullName evidence="1">Integrase catalytic subunit</fullName>
    </submittedName>
</protein>
<name>A0ABN0NLP1_9GAMM</name>
<sequence length="53" mass="6144">MAKHSVSDYINGYYNNVRPHHYNARLAPNESEVRYKDSKTVAKLVDPYTLTLC</sequence>
<proteinExistence type="predicted"/>
<keyword evidence="2" id="KW-1185">Reference proteome</keyword>
<dbReference type="Proteomes" id="UP000016534">
    <property type="component" value="Unassembled WGS sequence"/>
</dbReference>
<evidence type="ECO:0000313" key="1">
    <source>
        <dbReference type="EMBL" id="ERG62198.1"/>
    </source>
</evidence>
<comment type="caution">
    <text evidence="1">The sequence shown here is derived from an EMBL/GenBank/DDBJ whole genome shotgun (WGS) entry which is preliminary data.</text>
</comment>
<organism evidence="1 2">
    <name type="scientific">Pseudoalteromonas undina</name>
    <dbReference type="NCBI Taxonomy" id="43660"/>
    <lineage>
        <taxon>Bacteria</taxon>
        <taxon>Pseudomonadati</taxon>
        <taxon>Pseudomonadota</taxon>
        <taxon>Gammaproteobacteria</taxon>
        <taxon>Alteromonadales</taxon>
        <taxon>Pseudoalteromonadaceae</taxon>
        <taxon>Pseudoalteromonas</taxon>
    </lineage>
</organism>